<feature type="domain" description="Uracil-DNA glycosylase-like" evidence="1">
    <location>
        <begin position="89"/>
        <end position="184"/>
    </location>
</feature>
<dbReference type="KEGG" id="maqu:Maq22A_1p35855"/>
<evidence type="ECO:0000259" key="1">
    <source>
        <dbReference type="Pfam" id="PF03167"/>
    </source>
</evidence>
<dbReference type="InterPro" id="IPR005122">
    <property type="entry name" value="Uracil-DNA_glycosylase-like"/>
</dbReference>
<evidence type="ECO:0000313" key="2">
    <source>
        <dbReference type="EMBL" id="BAQ49391.1"/>
    </source>
</evidence>
<dbReference type="RefSeq" id="WP_060850450.1">
    <property type="nucleotide sequence ID" value="NZ_AP014705.1"/>
</dbReference>
<dbReference type="SUPFAM" id="SSF52141">
    <property type="entry name" value="Uracil-DNA glycosylase-like"/>
    <property type="match status" value="1"/>
</dbReference>
<dbReference type="PATRIC" id="fig|270351.10.peg.6462"/>
<dbReference type="Proteomes" id="UP000061432">
    <property type="component" value="Plasmid pMaq22A_1p"/>
</dbReference>
<reference evidence="2 3" key="1">
    <citation type="journal article" date="2015" name="Genome Announc.">
        <title>Complete Genome Sequence of Methylobacterium aquaticum Strain 22A, Isolated from Racomitrium japonicum Moss.</title>
        <authorList>
            <person name="Tani A."/>
            <person name="Ogura Y."/>
            <person name="Hayashi T."/>
            <person name="Kimbara K."/>
        </authorList>
    </citation>
    <scope>NUCLEOTIDE SEQUENCE [LARGE SCALE GENOMIC DNA]</scope>
    <source>
        <strain evidence="2 3">MA-22A</strain>
        <plasmid evidence="3">Plasmid pMaq22A_1p DNA</plasmid>
    </source>
</reference>
<dbReference type="OrthoDB" id="4977218at2"/>
<dbReference type="CDD" id="cd10035">
    <property type="entry name" value="UDG_like"/>
    <property type="match status" value="1"/>
</dbReference>
<dbReference type="Gene3D" id="3.40.470.10">
    <property type="entry name" value="Uracil-DNA glycosylase-like domain"/>
    <property type="match status" value="1"/>
</dbReference>
<gene>
    <name evidence="2" type="ORF">Maq22A_1p35855</name>
</gene>
<evidence type="ECO:0000313" key="3">
    <source>
        <dbReference type="Proteomes" id="UP000061432"/>
    </source>
</evidence>
<name>A0A0C6F9C3_9HYPH</name>
<geneLocation type="plasmid" evidence="3">
    <name>pMaq22A_1p DNA</name>
</geneLocation>
<proteinExistence type="predicted"/>
<organism evidence="2 3">
    <name type="scientific">Methylobacterium aquaticum</name>
    <dbReference type="NCBI Taxonomy" id="270351"/>
    <lineage>
        <taxon>Bacteria</taxon>
        <taxon>Pseudomonadati</taxon>
        <taxon>Pseudomonadota</taxon>
        <taxon>Alphaproteobacteria</taxon>
        <taxon>Hyphomicrobiales</taxon>
        <taxon>Methylobacteriaceae</taxon>
        <taxon>Methylobacterium</taxon>
    </lineage>
</organism>
<reference evidence="3" key="2">
    <citation type="submission" date="2015-01" db="EMBL/GenBank/DDBJ databases">
        <title>Complete genome sequence of Methylobacterium aquaticum strain 22A.</title>
        <authorList>
            <person name="Tani A."/>
            <person name="Ogura Y."/>
            <person name="Hayashi T."/>
        </authorList>
    </citation>
    <scope>NUCLEOTIDE SEQUENCE [LARGE SCALE GENOMIC DNA]</scope>
    <source>
        <strain evidence="3">MA-22A</strain>
        <plasmid evidence="3">Plasmid pMaq22A_1p DNA</plasmid>
    </source>
</reference>
<dbReference type="AlphaFoldDB" id="A0A0C6F9C3"/>
<sequence length="222" mass="24510">MTPGAFIEALAALRFSDTFNPYAEACPDHDGVDAPQVRRENLRLVLEAALAGGVDSIWIARDLGYRGGRRTGLALTDEAHLSAHAGLYGQLPLARATRGPAMTERTATVIWQVLRDLRRPVFLWNVFPLHPHAAGDPLSNRCHTRRERQASRHLLEWLVSELRPRVLVAIGRDAEAALADLGMAAERVRHPSYGGQTEFVARMGELYGLPVKVSHEVQLTLS</sequence>
<dbReference type="Pfam" id="PF03167">
    <property type="entry name" value="UDG"/>
    <property type="match status" value="1"/>
</dbReference>
<protein>
    <submittedName>
        <fullName evidence="2">Uracil-DNA glycosylase</fullName>
    </submittedName>
</protein>
<keyword evidence="2" id="KW-0614">Plasmid</keyword>
<dbReference type="InterPro" id="IPR036895">
    <property type="entry name" value="Uracil-DNA_glycosylase-like_sf"/>
</dbReference>
<accession>A0A0C6F9C3</accession>
<dbReference type="EMBL" id="AP014705">
    <property type="protein sequence ID" value="BAQ49391.1"/>
    <property type="molecule type" value="Genomic_DNA"/>
</dbReference>